<keyword evidence="5 6" id="KW-0472">Membrane</keyword>
<feature type="transmembrane region" description="Helical" evidence="6">
    <location>
        <begin position="41"/>
        <end position="60"/>
    </location>
</feature>
<protein>
    <submittedName>
        <fullName evidence="7">Polysaccharide biosynthesis protein</fullName>
    </submittedName>
</protein>
<organism evidence="7 8">
    <name type="scientific">Pedobacter hiemivivus</name>
    <dbReference type="NCBI Taxonomy" id="2530454"/>
    <lineage>
        <taxon>Bacteria</taxon>
        <taxon>Pseudomonadati</taxon>
        <taxon>Bacteroidota</taxon>
        <taxon>Sphingobacteriia</taxon>
        <taxon>Sphingobacteriales</taxon>
        <taxon>Sphingobacteriaceae</taxon>
        <taxon>Pedobacter</taxon>
    </lineage>
</organism>
<comment type="subcellular location">
    <subcellularLocation>
        <location evidence="1">Cell membrane</location>
        <topology evidence="1">Multi-pass membrane protein</topology>
    </subcellularLocation>
</comment>
<feature type="transmembrane region" description="Helical" evidence="6">
    <location>
        <begin position="429"/>
        <end position="448"/>
    </location>
</feature>
<feature type="transmembrane region" description="Helical" evidence="6">
    <location>
        <begin position="121"/>
        <end position="140"/>
    </location>
</feature>
<feature type="transmembrane region" description="Helical" evidence="6">
    <location>
        <begin position="454"/>
        <end position="472"/>
    </location>
</feature>
<evidence type="ECO:0000256" key="4">
    <source>
        <dbReference type="ARBA" id="ARBA00022989"/>
    </source>
</evidence>
<feature type="transmembrane region" description="Helical" evidence="6">
    <location>
        <begin position="160"/>
        <end position="176"/>
    </location>
</feature>
<feature type="transmembrane region" description="Helical" evidence="6">
    <location>
        <begin position="304"/>
        <end position="325"/>
    </location>
</feature>
<feature type="transmembrane region" description="Helical" evidence="6">
    <location>
        <begin position="220"/>
        <end position="238"/>
    </location>
</feature>
<keyword evidence="4 6" id="KW-1133">Transmembrane helix</keyword>
<dbReference type="PANTHER" id="PTHR30250">
    <property type="entry name" value="PST FAMILY PREDICTED COLANIC ACID TRANSPORTER"/>
    <property type="match status" value="1"/>
</dbReference>
<sequence>MGIIQQQTLKGTFYSYLGVLIGFLSIYLIQPHVLSPEQVGLISILASFPILFAQISILGFNATARIFPYFRNPKNHDNGYLGLACLISTIGFILFCIAAYFLKDQIIQQKSSENQLFETYFWYLIPLTFFTMLFNILELYSRMLYDTTTGRILREFTKRIFILAALLLLLFTSVSFEAFMWVWLLCNIIPTGMIAFRLYKRNQLSLSLNLKFLDKPIRRQIINLCFFGILTGASPFIVENIDKYMIIESYGLTGTGIYAIAFAFATIISLPARSLYSIAYTVIAEAWKNENMAEIKSVYQKSCISQLIATLFLFLLIWANIHNIYHYLPAEYAAGEYVIFFIGLGYLIDASTGVNGVILATSRFYKYDSFFYVALIGITIGANLIFIPIYGITGAAVASAVTFFIFNLFRFLFILILFKMQPYTYRTPLTIVTGVVVYFIVNIIPPIPNFIADTILRSGIITLLYGGTVYYLRLSEDINGLINNLVKQYLLKK</sequence>
<feature type="transmembrane region" description="Helical" evidence="6">
    <location>
        <begin position="370"/>
        <end position="390"/>
    </location>
</feature>
<dbReference type="GO" id="GO:0005886">
    <property type="term" value="C:plasma membrane"/>
    <property type="evidence" value="ECO:0007669"/>
    <property type="project" value="UniProtKB-SubCell"/>
</dbReference>
<evidence type="ECO:0000313" key="8">
    <source>
        <dbReference type="Proteomes" id="UP000309594"/>
    </source>
</evidence>
<evidence type="ECO:0000256" key="2">
    <source>
        <dbReference type="ARBA" id="ARBA00022475"/>
    </source>
</evidence>
<name>A0A4U1G3F2_9SPHI</name>
<feature type="transmembrane region" description="Helical" evidence="6">
    <location>
        <begin position="12"/>
        <end position="29"/>
    </location>
</feature>
<evidence type="ECO:0000256" key="5">
    <source>
        <dbReference type="ARBA" id="ARBA00023136"/>
    </source>
</evidence>
<keyword evidence="3 6" id="KW-0812">Transmembrane</keyword>
<accession>A0A4U1G3F2</accession>
<evidence type="ECO:0000256" key="1">
    <source>
        <dbReference type="ARBA" id="ARBA00004651"/>
    </source>
</evidence>
<proteinExistence type="predicted"/>
<feature type="transmembrane region" description="Helical" evidence="6">
    <location>
        <begin position="182"/>
        <end position="199"/>
    </location>
</feature>
<evidence type="ECO:0000256" key="3">
    <source>
        <dbReference type="ARBA" id="ARBA00022692"/>
    </source>
</evidence>
<dbReference type="InterPro" id="IPR050833">
    <property type="entry name" value="Poly_Biosynth_Transport"/>
</dbReference>
<comment type="caution">
    <text evidence="7">The sequence shown here is derived from an EMBL/GenBank/DDBJ whole genome shotgun (WGS) entry which is preliminary data.</text>
</comment>
<feature type="transmembrane region" description="Helical" evidence="6">
    <location>
        <begin position="396"/>
        <end position="417"/>
    </location>
</feature>
<dbReference type="EMBL" id="SWDX01000011">
    <property type="protein sequence ID" value="TKC56873.1"/>
    <property type="molecule type" value="Genomic_DNA"/>
</dbReference>
<evidence type="ECO:0000313" key="7">
    <source>
        <dbReference type="EMBL" id="TKC56873.1"/>
    </source>
</evidence>
<feature type="transmembrane region" description="Helical" evidence="6">
    <location>
        <begin position="258"/>
        <end position="283"/>
    </location>
</feature>
<evidence type="ECO:0000256" key="6">
    <source>
        <dbReference type="SAM" id="Phobius"/>
    </source>
</evidence>
<dbReference type="AlphaFoldDB" id="A0A4U1G3F2"/>
<feature type="transmembrane region" description="Helical" evidence="6">
    <location>
        <begin position="337"/>
        <end position="358"/>
    </location>
</feature>
<reference evidence="7 8" key="1">
    <citation type="submission" date="2019-04" db="EMBL/GenBank/DDBJ databases">
        <title>Pedobacter sp. RP-1-16 sp. nov., isolated from Arctic soil.</title>
        <authorList>
            <person name="Dahal R.H."/>
            <person name="Kim D.-U."/>
        </authorList>
    </citation>
    <scope>NUCLEOTIDE SEQUENCE [LARGE SCALE GENOMIC DNA]</scope>
    <source>
        <strain evidence="7 8">RP-1-16</strain>
    </source>
</reference>
<dbReference type="Proteomes" id="UP000309594">
    <property type="component" value="Unassembled WGS sequence"/>
</dbReference>
<dbReference type="RefSeq" id="WP_136881800.1">
    <property type="nucleotide sequence ID" value="NZ_SWDX01000011.1"/>
</dbReference>
<feature type="transmembrane region" description="Helical" evidence="6">
    <location>
        <begin position="80"/>
        <end position="101"/>
    </location>
</feature>
<gene>
    <name evidence="7" type="ORF">FBD94_21990</name>
</gene>
<dbReference type="PANTHER" id="PTHR30250:SF11">
    <property type="entry name" value="O-ANTIGEN TRANSPORTER-RELATED"/>
    <property type="match status" value="1"/>
</dbReference>
<keyword evidence="2" id="KW-1003">Cell membrane</keyword>